<keyword evidence="1" id="KW-0472">Membrane</keyword>
<dbReference type="RefSeq" id="WP_358355887.1">
    <property type="nucleotide sequence ID" value="NZ_JBEZFP010000051.1"/>
</dbReference>
<reference evidence="2 3" key="1">
    <citation type="submission" date="2024-06" db="EMBL/GenBank/DDBJ databases">
        <title>The Natural Products Discovery Center: Release of the First 8490 Sequenced Strains for Exploring Actinobacteria Biosynthetic Diversity.</title>
        <authorList>
            <person name="Kalkreuter E."/>
            <person name="Kautsar S.A."/>
            <person name="Yang D."/>
            <person name="Bader C.D."/>
            <person name="Teijaro C.N."/>
            <person name="Fluegel L."/>
            <person name="Davis C.M."/>
            <person name="Simpson J.R."/>
            <person name="Lauterbach L."/>
            <person name="Steele A.D."/>
            <person name="Gui C."/>
            <person name="Meng S."/>
            <person name="Li G."/>
            <person name="Viehrig K."/>
            <person name="Ye F."/>
            <person name="Su P."/>
            <person name="Kiefer A.F."/>
            <person name="Nichols A."/>
            <person name="Cepeda A.J."/>
            <person name="Yan W."/>
            <person name="Fan B."/>
            <person name="Jiang Y."/>
            <person name="Adhikari A."/>
            <person name="Zheng C.-J."/>
            <person name="Schuster L."/>
            <person name="Cowan T.M."/>
            <person name="Smanski M.J."/>
            <person name="Chevrette M.G."/>
            <person name="De Carvalho L.P.S."/>
            <person name="Shen B."/>
        </authorList>
    </citation>
    <scope>NUCLEOTIDE SEQUENCE [LARGE SCALE GENOMIC DNA]</scope>
    <source>
        <strain evidence="2 3">NPDC048946</strain>
    </source>
</reference>
<accession>A0ABV3DKU0</accession>
<feature type="transmembrane region" description="Helical" evidence="1">
    <location>
        <begin position="45"/>
        <end position="65"/>
    </location>
</feature>
<dbReference type="EMBL" id="JBEZFP010000051">
    <property type="protein sequence ID" value="MEU8135832.1"/>
    <property type="molecule type" value="Genomic_DNA"/>
</dbReference>
<sequence>MRKLFETVGFLLAVAGAAGIAQHYLGWFRFHAVVRFLPLGNADVLWVNIALIVVGAILMVTPDLVRGGQNR</sequence>
<dbReference type="Proteomes" id="UP001551482">
    <property type="component" value="Unassembled WGS sequence"/>
</dbReference>
<proteinExistence type="predicted"/>
<evidence type="ECO:0000313" key="3">
    <source>
        <dbReference type="Proteomes" id="UP001551482"/>
    </source>
</evidence>
<protein>
    <submittedName>
        <fullName evidence="2">Uncharacterized protein</fullName>
    </submittedName>
</protein>
<gene>
    <name evidence="2" type="ORF">AB0C36_20225</name>
</gene>
<comment type="caution">
    <text evidence="2">The sequence shown here is derived from an EMBL/GenBank/DDBJ whole genome shotgun (WGS) entry which is preliminary data.</text>
</comment>
<keyword evidence="3" id="KW-1185">Reference proteome</keyword>
<name>A0ABV3DKU0_9ACTN</name>
<evidence type="ECO:0000256" key="1">
    <source>
        <dbReference type="SAM" id="Phobius"/>
    </source>
</evidence>
<organism evidence="2 3">
    <name type="scientific">Streptodolium elevatio</name>
    <dbReference type="NCBI Taxonomy" id="3157996"/>
    <lineage>
        <taxon>Bacteria</taxon>
        <taxon>Bacillati</taxon>
        <taxon>Actinomycetota</taxon>
        <taxon>Actinomycetes</taxon>
        <taxon>Kitasatosporales</taxon>
        <taxon>Streptomycetaceae</taxon>
        <taxon>Streptodolium</taxon>
    </lineage>
</organism>
<keyword evidence="1" id="KW-1133">Transmembrane helix</keyword>
<keyword evidence="1" id="KW-0812">Transmembrane</keyword>
<evidence type="ECO:0000313" key="2">
    <source>
        <dbReference type="EMBL" id="MEU8135832.1"/>
    </source>
</evidence>